<comment type="caution">
    <text evidence="1">The sequence shown here is derived from an EMBL/GenBank/DDBJ whole genome shotgun (WGS) entry which is preliminary data.</text>
</comment>
<feature type="non-terminal residue" evidence="1">
    <location>
        <position position="223"/>
    </location>
</feature>
<dbReference type="EMBL" id="BARV01025395">
    <property type="protein sequence ID" value="GAI43949.1"/>
    <property type="molecule type" value="Genomic_DNA"/>
</dbReference>
<dbReference type="AlphaFoldDB" id="X1QL26"/>
<sequence length="223" mass="25233">MDATDVNVDESINFVISVTNLGEQDVVRAKGTIEIYNPADEKIATVYTEEKSIKTTITEKLYTQWKPDEEGEYKAIATVNYDGKIAKTEKTFRVGILLIKIIDYTKKFQKATKNSFDIEIKSEWNEKISNVYANILISDENDIEIANIKTPSEDVDPWGKKILTALWDIEDLSLGTYNANITLYYADKTTEKIVEVGIVKELGKIKISSTMIYIIIAICIILV</sequence>
<accession>X1QL26</accession>
<evidence type="ECO:0000313" key="1">
    <source>
        <dbReference type="EMBL" id="GAI43949.1"/>
    </source>
</evidence>
<proteinExistence type="predicted"/>
<name>X1QL26_9ZZZZ</name>
<evidence type="ECO:0008006" key="2">
    <source>
        <dbReference type="Google" id="ProtNLM"/>
    </source>
</evidence>
<reference evidence="1" key="1">
    <citation type="journal article" date="2014" name="Front. Microbiol.">
        <title>High frequency of phylogenetically diverse reductive dehalogenase-homologous genes in deep subseafloor sedimentary metagenomes.</title>
        <authorList>
            <person name="Kawai M."/>
            <person name="Futagami T."/>
            <person name="Toyoda A."/>
            <person name="Takaki Y."/>
            <person name="Nishi S."/>
            <person name="Hori S."/>
            <person name="Arai W."/>
            <person name="Tsubouchi T."/>
            <person name="Morono Y."/>
            <person name="Uchiyama I."/>
            <person name="Ito T."/>
            <person name="Fujiyama A."/>
            <person name="Inagaki F."/>
            <person name="Takami H."/>
        </authorList>
    </citation>
    <scope>NUCLEOTIDE SEQUENCE</scope>
    <source>
        <strain evidence="1">Expedition CK06-06</strain>
    </source>
</reference>
<protein>
    <recommendedName>
        <fullName evidence="2">CARDB domain-containing protein</fullName>
    </recommendedName>
</protein>
<organism evidence="1">
    <name type="scientific">marine sediment metagenome</name>
    <dbReference type="NCBI Taxonomy" id="412755"/>
    <lineage>
        <taxon>unclassified sequences</taxon>
        <taxon>metagenomes</taxon>
        <taxon>ecological metagenomes</taxon>
    </lineage>
</organism>
<gene>
    <name evidence="1" type="ORF">S06H3_41249</name>
</gene>